<evidence type="ECO:0000313" key="3">
    <source>
        <dbReference type="Proteomes" id="UP000249590"/>
    </source>
</evidence>
<evidence type="ECO:0000256" key="1">
    <source>
        <dbReference type="SAM" id="MobiDB-lite"/>
    </source>
</evidence>
<accession>A0A8B2NTQ5</accession>
<evidence type="ECO:0008006" key="4">
    <source>
        <dbReference type="Google" id="ProtNLM"/>
    </source>
</evidence>
<sequence length="1066" mass="111937">MPRARLIAIVALSALVIAIVRITVAPISIPITGMLERIAMERMGAELSIGRVGVRLGAGLLVLSIEDLRLRAPHLSATVDSIKVEQHFGGRVVKVNGGAMQIDPSGERDGPPALPRPGDALAMLDKGLAGLRAALLEQGVKRVTMTDGRIDLIAAGRPINEARVFQDVGASVRASDEGLKVTAGAVGGSGPIAVNLDFEKQPAGNAFELSVEGLVPRDLARMPPLQKGFVLAVNMSASVPADEPPKARATIGISGGTIVMRNDPPRQFDGGRIDLALAPDGNTIEVLPSEFRAGMSTLTLAGDITAGAAPQDPWTFSLNAPYALLHSADLEKTPVDLTGATLTGRIDMAEGVIAVDAFHADTETGRADAVFSVDIHEGKPWFAMAAQIGQSSINTLLGAWPTIAAYEPRKAIANVVKGGIVKRGDVMLAFTPLEMDPDPQTHSDLEGTLAIDFEFLDTTLTTPELPVAIQRAHGALRMRDRVLSVRIDGGEITTDGHGTLKVLEGAFTIPELAARPAEASISATVEGPLSAVVALAHTLDLSEIKKTPLQPDDVTGTVRAKVAMRTPLKDNVPMEERQWSIDAQLSGAGTTVAVGGQRFSDADVEVLVNSRRLAARGKATIDGIRVDVNYSEVFRGSKTGAARFVLTDRDRRERGFDTGTALTGPVVVTVEAGEDDEKSFSVDLAQAAIDLPGFTKKKGGPLQANGFFSGAGANINVDELRLEGSGASLQGSMALAGGGLARADFENVALSQGDKADVKIRRDGVGYNIDISASVFDARRLIHSAMSNDGDAAKPKPKSNQSGPPVVASATATRLRLSEDTYATDVAISASHTGKSLSRLSVSGRLDGINAGSFAARVAPGDNGSRDIQVDITELGRMLGAVDVYERMRGGRTRMTAQMTPDGAMVGRVVVEDFSLTDETTLEAIIQRTQERARRSGGAGSPTALSVPEGNAMTFDRLTIDFDKRGDTVTIREAVLRGPVIGGTADGVIDLGTKTMRLNGTFIPAYGVNNLFGRVPVLGQILGGGDQGGLIGVTFRFAGPLDKPALTLNPLSAVAPGIFRKIFEYR</sequence>
<comment type="caution">
    <text evidence="2">The sequence shown here is derived from an EMBL/GenBank/DDBJ whole genome shotgun (WGS) entry which is preliminary data.</text>
</comment>
<gene>
    <name evidence="2" type="ORF">DLJ53_15365</name>
</gene>
<evidence type="ECO:0000313" key="2">
    <source>
        <dbReference type="EMBL" id="RAI00635.1"/>
    </source>
</evidence>
<feature type="region of interest" description="Disordered" evidence="1">
    <location>
        <begin position="787"/>
        <end position="809"/>
    </location>
</feature>
<proteinExistence type="predicted"/>
<protein>
    <recommendedName>
        <fullName evidence="4">DUF3971 domain-containing protein</fullName>
    </recommendedName>
</protein>
<dbReference type="RefSeq" id="WP_111346745.1">
    <property type="nucleotide sequence ID" value="NZ_QHHQ01000003.1"/>
</dbReference>
<dbReference type="OrthoDB" id="7161641at2"/>
<dbReference type="AlphaFoldDB" id="A0A8B2NTQ5"/>
<dbReference type="Proteomes" id="UP000249590">
    <property type="component" value="Unassembled WGS sequence"/>
</dbReference>
<reference evidence="2 3" key="1">
    <citation type="submission" date="2018-05" db="EMBL/GenBank/DDBJ databases">
        <title>Acuticoccus sediminis sp. nov., isolated from deep-sea sediment of Indian Ocean.</title>
        <authorList>
            <person name="Liu X."/>
            <person name="Lai Q."/>
            <person name="Du Y."/>
            <person name="Sun F."/>
            <person name="Zhang X."/>
            <person name="Wang S."/>
            <person name="Shao Z."/>
        </authorList>
    </citation>
    <scope>NUCLEOTIDE SEQUENCE [LARGE SCALE GENOMIC DNA]</scope>
    <source>
        <strain evidence="2 3">PTG4-2</strain>
    </source>
</reference>
<keyword evidence="3" id="KW-1185">Reference proteome</keyword>
<name>A0A8B2NTQ5_9HYPH</name>
<dbReference type="EMBL" id="QHHQ01000003">
    <property type="protein sequence ID" value="RAI00635.1"/>
    <property type="molecule type" value="Genomic_DNA"/>
</dbReference>
<organism evidence="2 3">
    <name type="scientific">Acuticoccus sediminis</name>
    <dbReference type="NCBI Taxonomy" id="2184697"/>
    <lineage>
        <taxon>Bacteria</taxon>
        <taxon>Pseudomonadati</taxon>
        <taxon>Pseudomonadota</taxon>
        <taxon>Alphaproteobacteria</taxon>
        <taxon>Hyphomicrobiales</taxon>
        <taxon>Amorphaceae</taxon>
        <taxon>Acuticoccus</taxon>
    </lineage>
</organism>